<accession>A0A0L0FGX4</accession>
<dbReference type="AlphaFoldDB" id="A0A0L0FGX4"/>
<dbReference type="GeneID" id="25912271"/>
<organism evidence="1 2">
    <name type="scientific">Sphaeroforma arctica JP610</name>
    <dbReference type="NCBI Taxonomy" id="667725"/>
    <lineage>
        <taxon>Eukaryota</taxon>
        <taxon>Ichthyosporea</taxon>
        <taxon>Ichthyophonida</taxon>
        <taxon>Sphaeroforma</taxon>
    </lineage>
</organism>
<dbReference type="RefSeq" id="XP_014149613.1">
    <property type="nucleotide sequence ID" value="XM_014294138.1"/>
</dbReference>
<sequence length="216" mass="25018">MQSPKFVLCLIAKFWNAKIVLTGNPAYQLGHSSPKWMVITRNLELLNSAKVSQLPNRSYYRYMNVQRFDTGDRINELVAKLMGIRARLSENTVISASYQEFQIKSMLKQDFPKVLIKRSEGIQLFYDSRDSHMNYLISAQRSCPYSVCTKCGRFYIEPTEDDSRPRLTESRRARLRLNCNCSGMNIIQQVRDERPEDKVISRANKACPAFNIAKDM</sequence>
<feature type="non-terminal residue" evidence="1">
    <location>
        <position position="216"/>
    </location>
</feature>
<evidence type="ECO:0000313" key="1">
    <source>
        <dbReference type="EMBL" id="KNC75711.1"/>
    </source>
</evidence>
<gene>
    <name evidence="1" type="ORF">SARC_11767</name>
</gene>
<reference evidence="1 2" key="1">
    <citation type="submission" date="2011-02" db="EMBL/GenBank/DDBJ databases">
        <title>The Genome Sequence of Sphaeroforma arctica JP610.</title>
        <authorList>
            <consortium name="The Broad Institute Genome Sequencing Platform"/>
            <person name="Russ C."/>
            <person name="Cuomo C."/>
            <person name="Young S.K."/>
            <person name="Zeng Q."/>
            <person name="Gargeya S."/>
            <person name="Alvarado L."/>
            <person name="Berlin A."/>
            <person name="Chapman S.B."/>
            <person name="Chen Z."/>
            <person name="Freedman E."/>
            <person name="Gellesch M."/>
            <person name="Goldberg J."/>
            <person name="Griggs A."/>
            <person name="Gujja S."/>
            <person name="Heilman E."/>
            <person name="Heiman D."/>
            <person name="Howarth C."/>
            <person name="Mehta T."/>
            <person name="Neiman D."/>
            <person name="Pearson M."/>
            <person name="Roberts A."/>
            <person name="Saif S."/>
            <person name="Shea T."/>
            <person name="Shenoy N."/>
            <person name="Sisk P."/>
            <person name="Stolte C."/>
            <person name="Sykes S."/>
            <person name="White J."/>
            <person name="Yandava C."/>
            <person name="Burger G."/>
            <person name="Gray M.W."/>
            <person name="Holland P.W.H."/>
            <person name="King N."/>
            <person name="Lang F.B.F."/>
            <person name="Roger A.J."/>
            <person name="Ruiz-Trillo I."/>
            <person name="Haas B."/>
            <person name="Nusbaum C."/>
            <person name="Birren B."/>
        </authorList>
    </citation>
    <scope>NUCLEOTIDE SEQUENCE [LARGE SCALE GENOMIC DNA]</scope>
    <source>
        <strain evidence="1 2">JP610</strain>
    </source>
</reference>
<evidence type="ECO:0000313" key="2">
    <source>
        <dbReference type="Proteomes" id="UP000054560"/>
    </source>
</evidence>
<protein>
    <submittedName>
        <fullName evidence="1">Uncharacterized protein</fullName>
    </submittedName>
</protein>
<dbReference type="Proteomes" id="UP000054560">
    <property type="component" value="Unassembled WGS sequence"/>
</dbReference>
<dbReference type="EMBL" id="KQ243460">
    <property type="protein sequence ID" value="KNC75711.1"/>
    <property type="molecule type" value="Genomic_DNA"/>
</dbReference>
<proteinExistence type="predicted"/>
<keyword evidence="2" id="KW-1185">Reference proteome</keyword>
<name>A0A0L0FGX4_9EUKA</name>